<keyword evidence="1" id="KW-0472">Membrane</keyword>
<feature type="transmembrane region" description="Helical" evidence="1">
    <location>
        <begin position="121"/>
        <end position="146"/>
    </location>
</feature>
<accession>A0A172QQU5</accession>
<dbReference type="InterPro" id="IPR009936">
    <property type="entry name" value="DUF1468"/>
</dbReference>
<dbReference type="Proteomes" id="UP000076929">
    <property type="component" value="Chromosome"/>
</dbReference>
<dbReference type="OrthoDB" id="3576735at2"/>
<feature type="transmembrane region" description="Helical" evidence="1">
    <location>
        <begin position="47"/>
        <end position="69"/>
    </location>
</feature>
<reference evidence="3 4" key="1">
    <citation type="submission" date="2016-05" db="EMBL/GenBank/DDBJ databases">
        <title>Complete genome sequence of Corynebacterium crudilactis, a new Corynebacterium species isolated from raw cow's milk.</title>
        <authorList>
            <person name="Christian R."/>
            <person name="Zimmermann J."/>
            <person name="Lipski A."/>
            <person name="Kalinowski J."/>
        </authorList>
    </citation>
    <scope>NUCLEOTIDE SEQUENCE [LARGE SCALE GENOMIC DNA]</scope>
    <source>
        <strain evidence="3 4">JZ16</strain>
    </source>
</reference>
<feature type="domain" description="DUF1468" evidence="2">
    <location>
        <begin position="54"/>
        <end position="181"/>
    </location>
</feature>
<feature type="transmembrane region" description="Helical" evidence="1">
    <location>
        <begin position="81"/>
        <end position="101"/>
    </location>
</feature>
<keyword evidence="1" id="KW-0812">Transmembrane</keyword>
<feature type="transmembrane region" description="Helical" evidence="1">
    <location>
        <begin position="158"/>
        <end position="181"/>
    </location>
</feature>
<dbReference type="STRING" id="1652495.ccrud_01780"/>
<gene>
    <name evidence="3" type="ORF">ccrud_01780</name>
</gene>
<dbReference type="Pfam" id="PF07331">
    <property type="entry name" value="TctB"/>
    <property type="match status" value="1"/>
</dbReference>
<proteinExistence type="predicted"/>
<sequence>MSNISQPDRITDEQVQLSATKVDTVDKESEILDSPHEPLHLESGSPILYRIVIGVLTIVALFLAVYSWNLGIGSFRKPAPGLWIFVVSLMILVSIPGAILVKEKFEVFNIADVSRSVIMAAGLGAFVLLYPWFGFLIAGAVSLVIITRYSALETWRNTWIIALGTPAVLYVLFGVLFQVSFVPLPTFF</sequence>
<evidence type="ECO:0000313" key="4">
    <source>
        <dbReference type="Proteomes" id="UP000076929"/>
    </source>
</evidence>
<keyword evidence="1" id="KW-1133">Transmembrane helix</keyword>
<evidence type="ECO:0000259" key="2">
    <source>
        <dbReference type="Pfam" id="PF07331"/>
    </source>
</evidence>
<dbReference type="AlphaFoldDB" id="A0A172QQU5"/>
<dbReference type="EMBL" id="CP015622">
    <property type="protein sequence ID" value="ANE03066.1"/>
    <property type="molecule type" value="Genomic_DNA"/>
</dbReference>
<evidence type="ECO:0000256" key="1">
    <source>
        <dbReference type="SAM" id="Phobius"/>
    </source>
</evidence>
<protein>
    <recommendedName>
        <fullName evidence="2">DUF1468 domain-containing protein</fullName>
    </recommendedName>
</protein>
<keyword evidence="4" id="KW-1185">Reference proteome</keyword>
<organism evidence="3 4">
    <name type="scientific">Corynebacterium crudilactis</name>
    <dbReference type="NCBI Taxonomy" id="1652495"/>
    <lineage>
        <taxon>Bacteria</taxon>
        <taxon>Bacillati</taxon>
        <taxon>Actinomycetota</taxon>
        <taxon>Actinomycetes</taxon>
        <taxon>Mycobacteriales</taxon>
        <taxon>Corynebacteriaceae</taxon>
        <taxon>Corynebacterium</taxon>
    </lineage>
</organism>
<dbReference type="KEGG" id="ccjz:ccrud_01780"/>
<name>A0A172QQU5_9CORY</name>
<evidence type="ECO:0000313" key="3">
    <source>
        <dbReference type="EMBL" id="ANE03066.1"/>
    </source>
</evidence>
<dbReference type="RefSeq" id="WP_066564021.1">
    <property type="nucleotide sequence ID" value="NZ_CP015622.1"/>
</dbReference>